<evidence type="ECO:0000313" key="1">
    <source>
        <dbReference type="EMBL" id="PPK94045.1"/>
    </source>
</evidence>
<keyword evidence="2" id="KW-1185">Reference proteome</keyword>
<protein>
    <submittedName>
        <fullName evidence="1">Uncharacterized protein</fullName>
    </submittedName>
</protein>
<reference evidence="1 2" key="1">
    <citation type="submission" date="2018-02" db="EMBL/GenBank/DDBJ databases">
        <title>Genomic Encyclopedia of Archaeal and Bacterial Type Strains, Phase II (KMG-II): from individual species to whole genera.</title>
        <authorList>
            <person name="Goeker M."/>
        </authorList>
    </citation>
    <scope>NUCLEOTIDE SEQUENCE [LARGE SCALE GENOMIC DNA]</scope>
    <source>
        <strain evidence="1 2">DSM 16809</strain>
    </source>
</reference>
<dbReference type="EMBL" id="PTJE01000005">
    <property type="protein sequence ID" value="PPK94045.1"/>
    <property type="molecule type" value="Genomic_DNA"/>
</dbReference>
<dbReference type="OrthoDB" id="1150854at2"/>
<dbReference type="Proteomes" id="UP000239002">
    <property type="component" value="Unassembled WGS sequence"/>
</dbReference>
<comment type="caution">
    <text evidence="1">The sequence shown here is derived from an EMBL/GenBank/DDBJ whole genome shotgun (WGS) entry which is preliminary data.</text>
</comment>
<name>A0A2S6IIN3_9FLAO</name>
<evidence type="ECO:0000313" key="2">
    <source>
        <dbReference type="Proteomes" id="UP000239002"/>
    </source>
</evidence>
<dbReference type="PROSITE" id="PS51257">
    <property type="entry name" value="PROKAR_LIPOPROTEIN"/>
    <property type="match status" value="1"/>
</dbReference>
<dbReference type="AlphaFoldDB" id="A0A2S6IIN3"/>
<sequence>MKKYFPLIVLCFLTISCSDESNDDIQVERNMTLNINEEHNELLSLERDQRTHTITRQANIFETSEIIQTLNASDEEMSFFTFKPQDSFTGEETVIITTIETSSENVNNSRKITTTYNFTVQ</sequence>
<organism evidence="1 2">
    <name type="scientific">Nonlabens xylanidelens</name>
    <dbReference type="NCBI Taxonomy" id="191564"/>
    <lineage>
        <taxon>Bacteria</taxon>
        <taxon>Pseudomonadati</taxon>
        <taxon>Bacteroidota</taxon>
        <taxon>Flavobacteriia</taxon>
        <taxon>Flavobacteriales</taxon>
        <taxon>Flavobacteriaceae</taxon>
        <taxon>Nonlabens</taxon>
    </lineage>
</organism>
<proteinExistence type="predicted"/>
<accession>A0A2S6IIN3</accession>
<gene>
    <name evidence="1" type="ORF">LY01_02267</name>
</gene>